<protein>
    <submittedName>
        <fullName evidence="2">Uncharacterized protein</fullName>
    </submittedName>
</protein>
<comment type="caution">
    <text evidence="2">The sequence shown here is derived from an EMBL/GenBank/DDBJ whole genome shotgun (WGS) entry which is preliminary data.</text>
</comment>
<accession>A0A507DDT2</accession>
<sequence>MNQLLQKSRTSSLIPSSHTKDRKIGVTPRSSRVEHAILWILWRMAGACMESAGPWILILRISVFQSNLIS</sequence>
<organism evidence="2 3">
    <name type="scientific">Synchytrium endobioticum</name>
    <dbReference type="NCBI Taxonomy" id="286115"/>
    <lineage>
        <taxon>Eukaryota</taxon>
        <taxon>Fungi</taxon>
        <taxon>Fungi incertae sedis</taxon>
        <taxon>Chytridiomycota</taxon>
        <taxon>Chytridiomycota incertae sedis</taxon>
        <taxon>Chytridiomycetes</taxon>
        <taxon>Synchytriales</taxon>
        <taxon>Synchytriaceae</taxon>
        <taxon>Synchytrium</taxon>
    </lineage>
</organism>
<dbReference type="AlphaFoldDB" id="A0A507DDT2"/>
<dbReference type="Proteomes" id="UP000320475">
    <property type="component" value="Unassembled WGS sequence"/>
</dbReference>
<evidence type="ECO:0000313" key="2">
    <source>
        <dbReference type="EMBL" id="TPX49842.1"/>
    </source>
</evidence>
<proteinExistence type="predicted"/>
<dbReference type="EMBL" id="QEAM01000026">
    <property type="protein sequence ID" value="TPX49842.1"/>
    <property type="molecule type" value="Genomic_DNA"/>
</dbReference>
<evidence type="ECO:0000313" key="3">
    <source>
        <dbReference type="Proteomes" id="UP000320475"/>
    </source>
</evidence>
<name>A0A507DDT2_9FUNG</name>
<feature type="region of interest" description="Disordered" evidence="1">
    <location>
        <begin position="1"/>
        <end position="27"/>
    </location>
</feature>
<reference evidence="2 3" key="1">
    <citation type="journal article" date="2019" name="Sci. Rep.">
        <title>Comparative genomics of chytrid fungi reveal insights into the obligate biotrophic and pathogenic lifestyle of Synchytrium endobioticum.</title>
        <authorList>
            <person name="van de Vossenberg B.T.L.H."/>
            <person name="Warris S."/>
            <person name="Nguyen H.D.T."/>
            <person name="van Gent-Pelzer M.P.E."/>
            <person name="Joly D.L."/>
            <person name="van de Geest H.C."/>
            <person name="Bonants P.J.M."/>
            <person name="Smith D.S."/>
            <person name="Levesque C.A."/>
            <person name="van der Lee T.A.J."/>
        </authorList>
    </citation>
    <scope>NUCLEOTIDE SEQUENCE [LARGE SCALE GENOMIC DNA]</scope>
    <source>
        <strain evidence="2 3">LEV6574</strain>
    </source>
</reference>
<evidence type="ECO:0000256" key="1">
    <source>
        <dbReference type="SAM" id="MobiDB-lite"/>
    </source>
</evidence>
<feature type="compositionally biased region" description="Polar residues" evidence="1">
    <location>
        <begin position="1"/>
        <end position="17"/>
    </location>
</feature>
<gene>
    <name evidence="2" type="ORF">SeLEV6574_g01237</name>
</gene>